<organism evidence="2 3">
    <name type="scientific">Acetatifactor muris</name>
    <dbReference type="NCBI Taxonomy" id="879566"/>
    <lineage>
        <taxon>Bacteria</taxon>
        <taxon>Bacillati</taxon>
        <taxon>Bacillota</taxon>
        <taxon>Clostridia</taxon>
        <taxon>Lachnospirales</taxon>
        <taxon>Lachnospiraceae</taxon>
        <taxon>Acetatifactor</taxon>
    </lineage>
</organism>
<dbReference type="SMART" id="SM01264">
    <property type="entry name" value="M16C_associated"/>
    <property type="match status" value="1"/>
</dbReference>
<dbReference type="PANTHER" id="PTHR43016:SF13">
    <property type="entry name" value="PRESEQUENCE PROTEASE, MITOCHONDRIAL"/>
    <property type="match status" value="1"/>
</dbReference>
<evidence type="ECO:0000313" key="3">
    <source>
        <dbReference type="Proteomes" id="UP000236311"/>
    </source>
</evidence>
<dbReference type="GO" id="GO:0016485">
    <property type="term" value="P:protein processing"/>
    <property type="evidence" value="ECO:0007669"/>
    <property type="project" value="TreeGrafter"/>
</dbReference>
<dbReference type="RefSeq" id="WP_103241473.1">
    <property type="nucleotide sequence ID" value="NZ_JANJZD010000026.1"/>
</dbReference>
<proteinExistence type="predicted"/>
<dbReference type="Pfam" id="PF05193">
    <property type="entry name" value="Peptidase_M16_C"/>
    <property type="match status" value="1"/>
</dbReference>
<dbReference type="SUPFAM" id="SSF63411">
    <property type="entry name" value="LuxS/MPP-like metallohydrolase"/>
    <property type="match status" value="4"/>
</dbReference>
<dbReference type="InterPro" id="IPR007863">
    <property type="entry name" value="Peptidase_M16_C"/>
</dbReference>
<gene>
    <name evidence="2" type="ORF">AMURIS_04232</name>
</gene>
<dbReference type="Pfam" id="PF22516">
    <property type="entry name" value="PreP_C"/>
    <property type="match status" value="1"/>
</dbReference>
<evidence type="ECO:0000313" key="2">
    <source>
        <dbReference type="EMBL" id="SOY31488.1"/>
    </source>
</evidence>
<dbReference type="PANTHER" id="PTHR43016">
    <property type="entry name" value="PRESEQUENCE PROTEASE"/>
    <property type="match status" value="1"/>
</dbReference>
<dbReference type="InterPro" id="IPR011249">
    <property type="entry name" value="Metalloenz_LuxS/M16"/>
</dbReference>
<dbReference type="GO" id="GO:0046872">
    <property type="term" value="F:metal ion binding"/>
    <property type="evidence" value="ECO:0007669"/>
    <property type="project" value="InterPro"/>
</dbReference>
<dbReference type="OrthoDB" id="9762027at2"/>
<reference evidence="2 3" key="1">
    <citation type="submission" date="2018-01" db="EMBL/GenBank/DDBJ databases">
        <authorList>
            <person name="Gaut B.S."/>
            <person name="Morton B.R."/>
            <person name="Clegg M.T."/>
            <person name="Duvall M.R."/>
        </authorList>
    </citation>
    <scope>NUCLEOTIDE SEQUENCE [LARGE SCALE GENOMIC DNA]</scope>
    <source>
        <strain evidence="2">GP69</strain>
    </source>
</reference>
<dbReference type="Pfam" id="PF00675">
    <property type="entry name" value="Peptidase_M16"/>
    <property type="match status" value="1"/>
</dbReference>
<dbReference type="InterPro" id="IPR011765">
    <property type="entry name" value="Pept_M16_N"/>
</dbReference>
<dbReference type="Gene3D" id="3.30.830.10">
    <property type="entry name" value="Metalloenzyme, LuxS/M16 peptidase-like"/>
    <property type="match status" value="4"/>
</dbReference>
<dbReference type="InterPro" id="IPR013578">
    <property type="entry name" value="Peptidase_M16C_assoc"/>
</dbReference>
<evidence type="ECO:0000259" key="1">
    <source>
        <dbReference type="SMART" id="SM01264"/>
    </source>
</evidence>
<dbReference type="GO" id="GO:0004222">
    <property type="term" value="F:metalloendopeptidase activity"/>
    <property type="evidence" value="ECO:0007669"/>
    <property type="project" value="TreeGrafter"/>
</dbReference>
<feature type="domain" description="Peptidase M16C associated" evidence="1">
    <location>
        <begin position="461"/>
        <end position="711"/>
    </location>
</feature>
<keyword evidence="3" id="KW-1185">Reference proteome</keyword>
<dbReference type="EMBL" id="OFSM01000026">
    <property type="protein sequence ID" value="SOY31488.1"/>
    <property type="molecule type" value="Genomic_DNA"/>
</dbReference>
<accession>A0A2K4ZLY3</accession>
<dbReference type="Proteomes" id="UP000236311">
    <property type="component" value="Unassembled WGS sequence"/>
</dbReference>
<dbReference type="AlphaFoldDB" id="A0A2K4ZLY3"/>
<protein>
    <submittedName>
        <fullName evidence="2">Peptidase M16C associated</fullName>
    </submittedName>
</protein>
<dbReference type="InterPro" id="IPR055130">
    <property type="entry name" value="PreP_C"/>
</dbReference>
<dbReference type="Pfam" id="PF08367">
    <property type="entry name" value="M16C_assoc"/>
    <property type="match status" value="1"/>
</dbReference>
<name>A0A2K4ZLY3_9FIRM</name>
<dbReference type="FunFam" id="3.30.830.10:FF:000034">
    <property type="entry name" value="presequence protease 1, chloroplastic/mitochondrial"/>
    <property type="match status" value="1"/>
</dbReference>
<sequence>MRVEELTAYEVIEKREIKDINSMTYLCRHKKTGAKVALVSNDDDNKVFYIGFRTTPRDSTGVAHILEHSVLCGSREFPIKDPFIELAKGSLNTFLNAMTYPDHTVYPVASCNDQDFQNLMHVYLDAVFYPNIYGNEAIFRQEGWHYELDEAGELTYNGVVYNEMKGAFSSPDNVLYREISTALYPHTTYGYESGGAPDTIPELSYEQFLDFHRTYYHPSNSYIYLYGNMDMAEKLAFIDEHYLSAFDALEVDSVVASEAPFAVPVRRVREFPVGEGESAEENTYLAWSLSVGDTLDRELYVAFKILDFALCTVPGAPLKKALIEKGIGRDVYSIYDNDLKQPYFSVVAKGTAVSREQEFLDTIREVLGEIVRKGFDRKALLAAINHYEFKYREADFGSYPKGLMYGLQVMGSWMYDDGKPFIHIEANETYAKLRAKVEEGYFEKLIDRWLLNNPHAAMVILQPKEGLAKAQEKALADRLAEIKSRMSQEEIADVHSMMDALDAFRETGDAPEDLAKIPLLTREDMKKKAEPLINQERTLAGVPALYHNVFTNGIGYLRLMFKVQDIPGDYFPYIGILQNVFSRVDTAHYSYAELCNEINLATGEIVVSCNSYANVQKPEQYTITLEVGTKALYANLERAMELMEELILTSDFTDTKRLKEILAEGNSRYQEYMLEAGHSVALTRALSYGDVKYAVSDELTGVAQYRLTSGLEKAFEQKKESLTERLETLCRMIFRPENLMVDFTGDEQAFENLEASVAALKDKLYTCEVKQESYVPGISRKNEGFMTSGQVQYVCRAGNFRKKGLPYKGTLKVLSVMMGYEYLWTNIRVKGGAYGCMCGFGRMGDCYFVSYRDPNLGQTIHVYENAADFIARYDADERTMTQYIIGTFSQLDIPLTAAAKGRRSREAYMRGITLDMIQRERDEIIAAQPEDIRGLAEYIRAFMEEDCLCVVGSEQKIKAEADKFMKIENLF</sequence>